<dbReference type="Pfam" id="PF07690">
    <property type="entry name" value="MFS_1"/>
    <property type="match status" value="1"/>
</dbReference>
<evidence type="ECO:0000256" key="4">
    <source>
        <dbReference type="ARBA" id="ARBA00022989"/>
    </source>
</evidence>
<dbReference type="GO" id="GO:0022857">
    <property type="term" value="F:transmembrane transporter activity"/>
    <property type="evidence" value="ECO:0007669"/>
    <property type="project" value="InterPro"/>
</dbReference>
<evidence type="ECO:0000256" key="1">
    <source>
        <dbReference type="ARBA" id="ARBA00004651"/>
    </source>
</evidence>
<dbReference type="PANTHER" id="PTHR23504:SF15">
    <property type="entry name" value="MAJOR FACILITATOR SUPERFAMILY (MFS) PROFILE DOMAIN-CONTAINING PROTEIN"/>
    <property type="match status" value="1"/>
</dbReference>
<evidence type="ECO:0000313" key="9">
    <source>
        <dbReference type="Proteomes" id="UP000054099"/>
    </source>
</evidence>
<reference evidence="8 9" key="1">
    <citation type="journal article" date="2014" name="Antonie Van Leeuwenhoek">
        <title>Fictibacillus enclensis sp. nov., isolated from marine sediment.</title>
        <authorList>
            <person name="Dastager S.G."/>
            <person name="Mawlankar R."/>
            <person name="Srinivasan K."/>
            <person name="Tang S.K."/>
            <person name="Lee J.C."/>
            <person name="Ramana V.V."/>
            <person name="Shouche Y.S."/>
        </authorList>
    </citation>
    <scope>NUCLEOTIDE SEQUENCE [LARGE SCALE GENOMIC DNA]</scope>
    <source>
        <strain evidence="8 9">NIO-1003</strain>
    </source>
</reference>
<feature type="transmembrane region" description="Helical" evidence="6">
    <location>
        <begin position="16"/>
        <end position="37"/>
    </location>
</feature>
<gene>
    <name evidence="8" type="ORF">AS030_01295</name>
</gene>
<dbReference type="AlphaFoldDB" id="A0A0V8JB77"/>
<evidence type="ECO:0000313" key="8">
    <source>
        <dbReference type="EMBL" id="KSU84228.1"/>
    </source>
</evidence>
<feature type="domain" description="Major facilitator superfamily (MFS) profile" evidence="7">
    <location>
        <begin position="15"/>
        <end position="392"/>
    </location>
</feature>
<feature type="transmembrane region" description="Helical" evidence="6">
    <location>
        <begin position="106"/>
        <end position="128"/>
    </location>
</feature>
<feature type="transmembrane region" description="Helical" evidence="6">
    <location>
        <begin position="81"/>
        <end position="100"/>
    </location>
</feature>
<keyword evidence="9" id="KW-1185">Reference proteome</keyword>
<feature type="transmembrane region" description="Helical" evidence="6">
    <location>
        <begin position="367"/>
        <end position="387"/>
    </location>
</feature>
<keyword evidence="2" id="KW-0813">Transport</keyword>
<dbReference type="InterPro" id="IPR001958">
    <property type="entry name" value="Tet-R_TetA/multi-R_MdtG-like"/>
</dbReference>
<dbReference type="InterPro" id="IPR011701">
    <property type="entry name" value="MFS"/>
</dbReference>
<feature type="transmembrane region" description="Helical" evidence="6">
    <location>
        <begin position="140"/>
        <end position="162"/>
    </location>
</feature>
<dbReference type="PROSITE" id="PS50850">
    <property type="entry name" value="MFS"/>
    <property type="match status" value="1"/>
</dbReference>
<evidence type="ECO:0000256" key="3">
    <source>
        <dbReference type="ARBA" id="ARBA00022692"/>
    </source>
</evidence>
<proteinExistence type="predicted"/>
<evidence type="ECO:0000256" key="6">
    <source>
        <dbReference type="SAM" id="Phobius"/>
    </source>
</evidence>
<feature type="transmembrane region" description="Helical" evidence="6">
    <location>
        <begin position="286"/>
        <end position="315"/>
    </location>
</feature>
<organism evidence="8 9">
    <name type="scientific">Fictibacillus enclensis</name>
    <dbReference type="NCBI Taxonomy" id="1017270"/>
    <lineage>
        <taxon>Bacteria</taxon>
        <taxon>Bacillati</taxon>
        <taxon>Bacillota</taxon>
        <taxon>Bacilli</taxon>
        <taxon>Bacillales</taxon>
        <taxon>Fictibacillaceae</taxon>
        <taxon>Fictibacillus</taxon>
    </lineage>
</organism>
<dbReference type="PRINTS" id="PR01035">
    <property type="entry name" value="TCRTETA"/>
</dbReference>
<feature type="transmembrane region" description="Helical" evidence="6">
    <location>
        <begin position="49"/>
        <end position="69"/>
    </location>
</feature>
<feature type="transmembrane region" description="Helical" evidence="6">
    <location>
        <begin position="217"/>
        <end position="241"/>
    </location>
</feature>
<feature type="transmembrane region" description="Helical" evidence="6">
    <location>
        <begin position="253"/>
        <end position="274"/>
    </location>
</feature>
<evidence type="ECO:0000256" key="5">
    <source>
        <dbReference type="ARBA" id="ARBA00023136"/>
    </source>
</evidence>
<keyword evidence="4 6" id="KW-1133">Transmembrane helix</keyword>
<keyword evidence="3 6" id="KW-0812">Transmembrane</keyword>
<name>A0A0V8JB77_9BACL</name>
<comment type="subcellular location">
    <subcellularLocation>
        <location evidence="1">Cell membrane</location>
        <topology evidence="1">Multi-pass membrane protein</topology>
    </subcellularLocation>
</comment>
<protein>
    <submittedName>
        <fullName evidence="8">MFS transporter</fullName>
    </submittedName>
</protein>
<dbReference type="OrthoDB" id="9793283at2"/>
<evidence type="ECO:0000256" key="2">
    <source>
        <dbReference type="ARBA" id="ARBA00022448"/>
    </source>
</evidence>
<dbReference type="EMBL" id="LNQN01000001">
    <property type="protein sequence ID" value="KSU84228.1"/>
    <property type="molecule type" value="Genomic_DNA"/>
</dbReference>
<dbReference type="GO" id="GO:0005886">
    <property type="term" value="C:plasma membrane"/>
    <property type="evidence" value="ECO:0007669"/>
    <property type="project" value="UniProtKB-SubCell"/>
</dbReference>
<dbReference type="Gene3D" id="1.20.1250.20">
    <property type="entry name" value="MFS general substrate transporter like domains"/>
    <property type="match status" value="1"/>
</dbReference>
<dbReference type="Proteomes" id="UP000054099">
    <property type="component" value="Unassembled WGS sequence"/>
</dbReference>
<dbReference type="InterPro" id="IPR036259">
    <property type="entry name" value="MFS_trans_sf"/>
</dbReference>
<dbReference type="PANTHER" id="PTHR23504">
    <property type="entry name" value="MAJOR FACILITATOR SUPERFAMILY DOMAIN-CONTAINING PROTEIN 10"/>
    <property type="match status" value="1"/>
</dbReference>
<dbReference type="SUPFAM" id="SSF103473">
    <property type="entry name" value="MFS general substrate transporter"/>
    <property type="match status" value="1"/>
</dbReference>
<dbReference type="InterPro" id="IPR020846">
    <property type="entry name" value="MFS_dom"/>
</dbReference>
<keyword evidence="5 6" id="KW-0472">Membrane</keyword>
<comment type="caution">
    <text evidence="8">The sequence shown here is derived from an EMBL/GenBank/DDBJ whole genome shotgun (WGS) entry which is preliminary data.</text>
</comment>
<evidence type="ECO:0000259" key="7">
    <source>
        <dbReference type="PROSITE" id="PS50850"/>
    </source>
</evidence>
<accession>A0A0V8JB77</accession>
<dbReference type="RefSeq" id="WP_061967518.1">
    <property type="nucleotide sequence ID" value="NZ_FMAV01000001.1"/>
</dbReference>
<feature type="transmembrane region" description="Helical" evidence="6">
    <location>
        <begin position="168"/>
        <end position="188"/>
    </location>
</feature>
<sequence length="398" mass="41936">MISSGGILRLENKKALPILFLVMFLVMVGFGIIIPVLPFFAEKVGASPAQLGFLMAVYSLMQLLFAPVWGRISDRIGRKPVMLIGIAGLAVSFFLMAVSSQLWMLFAARIAGGLLSSANMPTTMAYVADITTPENRGKGMGIVGAAVGLGFIFGPAIGGIFSESSLNTPFYLAGASSLITFFLVLFVLKESLPKDMRTTGNVKGASRWEAFKGEVSILFVLQLFISLSLSGLEATFAYFAAKKAGLDTNHLGYIFMIMGFAGALVQGGLVGRLTKKYGEGKVIQGGIVLSAVGFGLILLVHSFTTAAIFLSIFGIGNGVIRPSVSALLTKTSTSGHGSVTGLLSSFDSLGRIIGPPLGGWLFAKAAGLPYISGIVLSIIALVLYQVYRARAERFSEAG</sequence>